<dbReference type="PROSITE" id="PS50109">
    <property type="entry name" value="HIS_KIN"/>
    <property type="match status" value="1"/>
</dbReference>
<dbReference type="RefSeq" id="WP_261599512.1">
    <property type="nucleotide sequence ID" value="NZ_CP104550.1"/>
</dbReference>
<name>A0A9E7RS74_METWO</name>
<keyword evidence="2" id="KW-0547">Nucleotide-binding</keyword>
<dbReference type="InterPro" id="IPR036890">
    <property type="entry name" value="HATPase_C_sf"/>
</dbReference>
<evidence type="ECO:0000259" key="1">
    <source>
        <dbReference type="PROSITE" id="PS50109"/>
    </source>
</evidence>
<dbReference type="Gene3D" id="3.30.565.10">
    <property type="entry name" value="Histidine kinase-like ATPase, C-terminal domain"/>
    <property type="match status" value="1"/>
</dbReference>
<dbReference type="SUPFAM" id="SSF55874">
    <property type="entry name" value="ATPase domain of HSP90 chaperone/DNA topoisomerase II/histidine kinase"/>
    <property type="match status" value="1"/>
</dbReference>
<proteinExistence type="predicted"/>
<reference evidence="2" key="1">
    <citation type="submission" date="2022-09" db="EMBL/GenBank/DDBJ databases">
        <title>Characterization of three MwoI isoschizomers from sequenced genome and metagenomes.</title>
        <authorList>
            <person name="Fomenkov A."/>
            <person name="Xu S.Y."/>
            <person name="Roberts R.J."/>
        </authorList>
    </citation>
    <scope>NUCLEOTIDE SEQUENCE</scope>
    <source>
        <strain evidence="2">DSM 2970</strain>
    </source>
</reference>
<keyword evidence="2" id="KW-0067">ATP-binding</keyword>
<accession>A0A9E7RS74</accession>
<protein>
    <submittedName>
        <fullName evidence="2">ATP-binding protein</fullName>
    </submittedName>
</protein>
<sequence>MDELVSNSIRHLPEGGEITVSLEEKDDGFIRSVTDNGPGLPDDFSIEESGGLGMELVRNLAAQLNGGSAMNPVMEQPSGLSSPNSGMLRGFRFLEPYMQQVTGVRSRSSMRGTLLSSGGPPLVC</sequence>
<evidence type="ECO:0000313" key="2">
    <source>
        <dbReference type="EMBL" id="UXH31405.1"/>
    </source>
</evidence>
<dbReference type="EMBL" id="CP104550">
    <property type="protein sequence ID" value="UXH31405.1"/>
    <property type="molecule type" value="Genomic_DNA"/>
</dbReference>
<feature type="domain" description="Histidine kinase" evidence="1">
    <location>
        <begin position="1"/>
        <end position="66"/>
    </location>
</feature>
<dbReference type="InterPro" id="IPR003594">
    <property type="entry name" value="HATPase_dom"/>
</dbReference>
<gene>
    <name evidence="2" type="ORF">N5910_07650</name>
</gene>
<dbReference type="Pfam" id="PF02518">
    <property type="entry name" value="HATPase_c"/>
    <property type="match status" value="1"/>
</dbReference>
<dbReference type="CDD" id="cd16936">
    <property type="entry name" value="HATPase_RsbW-like"/>
    <property type="match status" value="1"/>
</dbReference>
<dbReference type="GeneID" id="75107116"/>
<dbReference type="AlphaFoldDB" id="A0A9E7RS74"/>
<dbReference type="InterPro" id="IPR005467">
    <property type="entry name" value="His_kinase_dom"/>
</dbReference>
<dbReference type="Proteomes" id="UP001065373">
    <property type="component" value="Chromosome"/>
</dbReference>
<dbReference type="GO" id="GO:0005524">
    <property type="term" value="F:ATP binding"/>
    <property type="evidence" value="ECO:0007669"/>
    <property type="project" value="UniProtKB-KW"/>
</dbReference>
<organism evidence="2">
    <name type="scientific">Methanothermobacter wolfeii</name>
    <name type="common">Methanobacterium wolfei</name>
    <dbReference type="NCBI Taxonomy" id="145261"/>
    <lineage>
        <taxon>Archaea</taxon>
        <taxon>Methanobacteriati</taxon>
        <taxon>Methanobacteriota</taxon>
        <taxon>Methanomada group</taxon>
        <taxon>Methanobacteria</taxon>
        <taxon>Methanobacteriales</taxon>
        <taxon>Methanobacteriaceae</taxon>
        <taxon>Methanothermobacter</taxon>
    </lineage>
</organism>